<feature type="domain" description="Type III secretion system flagellar brake protein YcgR PilZN" evidence="7">
    <location>
        <begin position="30"/>
        <end position="135"/>
    </location>
</feature>
<organism evidence="8 9">
    <name type="scientific">Thauera phenylacetica B4P</name>
    <dbReference type="NCBI Taxonomy" id="1234382"/>
    <lineage>
        <taxon>Bacteria</taxon>
        <taxon>Pseudomonadati</taxon>
        <taxon>Pseudomonadota</taxon>
        <taxon>Betaproteobacteria</taxon>
        <taxon>Rhodocyclales</taxon>
        <taxon>Zoogloeaceae</taxon>
        <taxon>Thauera</taxon>
    </lineage>
</organism>
<keyword evidence="2 4" id="KW-0547">Nucleotide-binding</keyword>
<feature type="region of interest" description="Disordered" evidence="5">
    <location>
        <begin position="1"/>
        <end position="20"/>
    </location>
</feature>
<dbReference type="InterPro" id="IPR012349">
    <property type="entry name" value="Split_barrel_FMN-bd"/>
</dbReference>
<dbReference type="InterPro" id="IPR009875">
    <property type="entry name" value="PilZ_domain"/>
</dbReference>
<sequence length="267" mass="29111">MAEPSTPPPDGNSASPAALDISRGDELERYTLRGARQILQLLQDLITHRGLITAHTGGGHSFMTAVLKVDEERARVVLDPSPDPQANRRALAAPRLTCATQLDGIRIQFALVGLSEGQDKGRPAFFAPLPTEMLRLQRREFYRLQVPLAHALSCLLRAEDLARKPVEVSARVIDIGAGGVAVVVPAGAAEFVIGGVLPACRLDLPEGDPIELNLEVRNLNRQTQRNGTEQLRVGLRFAALPRTADTRIQRYIFKTERELNAKARGGI</sequence>
<comment type="subcellular location">
    <subcellularLocation>
        <location evidence="4">Bacterial flagellum basal body</location>
    </subcellularLocation>
</comment>
<comment type="function">
    <text evidence="4">Acts as a flagellar brake, regulating swimming and swarming in a bis-(3'-5') cyclic diguanylic acid (c-di-GMP)-dependent manner. Binds 1 c-di-GMP dimer per subunit. Increasing levels of c-di-GMP lead to decreased motility.</text>
</comment>
<evidence type="ECO:0000313" key="8">
    <source>
        <dbReference type="EMBL" id="ENO87915.1"/>
    </source>
</evidence>
<evidence type="ECO:0000256" key="5">
    <source>
        <dbReference type="SAM" id="MobiDB-lite"/>
    </source>
</evidence>
<dbReference type="InterPro" id="IPR009926">
    <property type="entry name" value="T3SS_YcgR_PilZN"/>
</dbReference>
<comment type="caution">
    <text evidence="8">The sequence shown here is derived from an EMBL/GenBank/DDBJ whole genome shotgun (WGS) entry which is preliminary data.</text>
</comment>
<feature type="compositionally biased region" description="Pro residues" evidence="5">
    <location>
        <begin position="1"/>
        <end position="10"/>
    </location>
</feature>
<keyword evidence="1 4" id="KW-0973">c-di-GMP</keyword>
<evidence type="ECO:0000259" key="6">
    <source>
        <dbReference type="Pfam" id="PF07238"/>
    </source>
</evidence>
<reference evidence="8 9" key="1">
    <citation type="submission" date="2012-09" db="EMBL/GenBank/DDBJ databases">
        <title>Draft Genome Sequences of 6 Strains from Genus Thauera.</title>
        <authorList>
            <person name="Liu B."/>
            <person name="Shapleigh J.P."/>
            <person name="Frostegard A.H."/>
        </authorList>
    </citation>
    <scope>NUCLEOTIDE SEQUENCE [LARGE SCALE GENOMIC DNA]</scope>
    <source>
        <strain evidence="8 9">B4P</strain>
    </source>
</reference>
<evidence type="ECO:0000256" key="3">
    <source>
        <dbReference type="ARBA" id="ARBA00023143"/>
    </source>
</evidence>
<dbReference type="Pfam" id="PF07238">
    <property type="entry name" value="PilZ"/>
    <property type="match status" value="1"/>
</dbReference>
<dbReference type="RefSeq" id="WP_004390259.1">
    <property type="nucleotide sequence ID" value="NZ_AMXF01000500.1"/>
</dbReference>
<comment type="similarity">
    <text evidence="4">Belongs to the YcgR family.</text>
</comment>
<keyword evidence="3 4" id="KW-0975">Bacterial flagellum</keyword>
<dbReference type="GO" id="GO:0071973">
    <property type="term" value="P:bacterial-type flagellum-dependent cell motility"/>
    <property type="evidence" value="ECO:0007669"/>
    <property type="project" value="UniProtKB-UniRule"/>
</dbReference>
<dbReference type="AlphaFoldDB" id="N6Y8Q7"/>
<dbReference type="GO" id="GO:0071945">
    <property type="term" value="P:regulation of bacterial-type flagellum-dependent cell motility by regulation of motor speed"/>
    <property type="evidence" value="ECO:0007669"/>
    <property type="project" value="UniProtKB-UniRule"/>
</dbReference>
<evidence type="ECO:0000313" key="9">
    <source>
        <dbReference type="Proteomes" id="UP000013047"/>
    </source>
</evidence>
<proteinExistence type="inferred from homology"/>
<name>N6Y8Q7_9RHOO</name>
<feature type="domain" description="PilZ" evidence="6">
    <location>
        <begin position="137"/>
        <end position="253"/>
    </location>
</feature>
<evidence type="ECO:0000259" key="7">
    <source>
        <dbReference type="Pfam" id="PF07317"/>
    </source>
</evidence>
<protein>
    <recommendedName>
        <fullName evidence="4">Flagellar brake protein YcgR</fullName>
    </recommendedName>
    <alternativeName>
        <fullName evidence="4">Cyclic di-GMP binding protein YcgR</fullName>
    </alternativeName>
</protein>
<dbReference type="Gene3D" id="2.30.110.10">
    <property type="entry name" value="Electron Transport, Fmn-binding Protein, Chain A"/>
    <property type="match status" value="1"/>
</dbReference>
<dbReference type="Gene3D" id="2.40.10.220">
    <property type="entry name" value="predicted glycosyltransferase like domains"/>
    <property type="match status" value="1"/>
</dbReference>
<dbReference type="GO" id="GO:0009425">
    <property type="term" value="C:bacterial-type flagellum basal body"/>
    <property type="evidence" value="ECO:0007669"/>
    <property type="project" value="UniProtKB-SubCell"/>
</dbReference>
<accession>N6Y8Q7</accession>
<dbReference type="GO" id="GO:0035438">
    <property type="term" value="F:cyclic-di-GMP binding"/>
    <property type="evidence" value="ECO:0007669"/>
    <property type="project" value="UniProtKB-UniRule"/>
</dbReference>
<evidence type="ECO:0000256" key="2">
    <source>
        <dbReference type="ARBA" id="ARBA00022741"/>
    </source>
</evidence>
<evidence type="ECO:0000256" key="1">
    <source>
        <dbReference type="ARBA" id="ARBA00022636"/>
    </source>
</evidence>
<dbReference type="HAMAP" id="MF_01457">
    <property type="entry name" value="YcgR"/>
    <property type="match status" value="1"/>
</dbReference>
<keyword evidence="9" id="KW-1185">Reference proteome</keyword>
<dbReference type="Pfam" id="PF07317">
    <property type="entry name" value="PilZN"/>
    <property type="match status" value="1"/>
</dbReference>
<dbReference type="InterPro" id="IPR023787">
    <property type="entry name" value="T3SS_YcgR"/>
</dbReference>
<gene>
    <name evidence="4" type="primary">ycgR</name>
    <name evidence="8" type="ORF">C667_23699</name>
</gene>
<comment type="subunit">
    <text evidence="4">Monomer. Interacts with the flagellar basal bodies.</text>
</comment>
<evidence type="ECO:0000256" key="4">
    <source>
        <dbReference type="HAMAP-Rule" id="MF_01457"/>
    </source>
</evidence>
<dbReference type="OrthoDB" id="5572581at2"/>
<dbReference type="Proteomes" id="UP000013047">
    <property type="component" value="Unassembled WGS sequence"/>
</dbReference>
<dbReference type="EMBL" id="AMXF01000500">
    <property type="protein sequence ID" value="ENO87915.1"/>
    <property type="molecule type" value="Genomic_DNA"/>
</dbReference>